<feature type="compositionally biased region" description="Polar residues" evidence="1">
    <location>
        <begin position="1"/>
        <end position="11"/>
    </location>
</feature>
<dbReference type="VEuPathDB" id="FungiDB:PABG_04108"/>
<evidence type="ECO:0000256" key="2">
    <source>
        <dbReference type="SAM" id="Phobius"/>
    </source>
</evidence>
<name>A0A1D2JDQ3_PARBR</name>
<feature type="region of interest" description="Disordered" evidence="1">
    <location>
        <begin position="1"/>
        <end position="20"/>
    </location>
</feature>
<evidence type="ECO:0000256" key="1">
    <source>
        <dbReference type="SAM" id="MobiDB-lite"/>
    </source>
</evidence>
<dbReference type="VEuPathDB" id="FungiDB:PADG_12320"/>
<feature type="transmembrane region" description="Helical" evidence="2">
    <location>
        <begin position="36"/>
        <end position="54"/>
    </location>
</feature>
<accession>A0A1D2JDQ3</accession>
<dbReference type="AlphaFoldDB" id="A0A1D2JDQ3"/>
<proteinExistence type="predicted"/>
<protein>
    <submittedName>
        <fullName evidence="3">Uncharacterized protein</fullName>
    </submittedName>
</protein>
<gene>
    <name evidence="3" type="ORF">ACO22_04305</name>
</gene>
<keyword evidence="2" id="KW-0812">Transmembrane</keyword>
<evidence type="ECO:0000313" key="3">
    <source>
        <dbReference type="EMBL" id="ODH27073.1"/>
    </source>
</evidence>
<keyword evidence="2" id="KW-1133">Transmembrane helix</keyword>
<dbReference type="Proteomes" id="UP000242814">
    <property type="component" value="Unassembled WGS sequence"/>
</dbReference>
<keyword evidence="2" id="KW-0472">Membrane</keyword>
<evidence type="ECO:0000313" key="4">
    <source>
        <dbReference type="Proteomes" id="UP000242814"/>
    </source>
</evidence>
<comment type="caution">
    <text evidence="3">The sequence shown here is derived from an EMBL/GenBank/DDBJ whole genome shotgun (WGS) entry which is preliminary data.</text>
</comment>
<dbReference type="EMBL" id="LZYO01000167">
    <property type="protein sequence ID" value="ODH27073.1"/>
    <property type="molecule type" value="Genomic_DNA"/>
</dbReference>
<organism evidence="3 4">
    <name type="scientific">Paracoccidioides brasiliensis</name>
    <dbReference type="NCBI Taxonomy" id="121759"/>
    <lineage>
        <taxon>Eukaryota</taxon>
        <taxon>Fungi</taxon>
        <taxon>Dikarya</taxon>
        <taxon>Ascomycota</taxon>
        <taxon>Pezizomycotina</taxon>
        <taxon>Eurotiomycetes</taxon>
        <taxon>Eurotiomycetidae</taxon>
        <taxon>Onygenales</taxon>
        <taxon>Ajellomycetaceae</taxon>
        <taxon>Paracoccidioides</taxon>
    </lineage>
</organism>
<sequence>MWPSHLDSSSSKQREQNSVHDFPSSVHPLFRLPPPGHSFIVPLISVLLSIGWIVKQQAKHDTSKSEAYFNAEPRLTPLKSISHASRSSPRLPIAAGHVETQASMFVLASSSQITAVSTGLRLFTRARCIQCSWWDSPALQKLMISQVLGLRLVQSLKKVKSATDRSEVEAPDSRRLL</sequence>
<reference evidence="3 4" key="1">
    <citation type="submission" date="2016-06" db="EMBL/GenBank/DDBJ databases">
        <authorList>
            <person name="Kjaerup R.B."/>
            <person name="Dalgaard T.S."/>
            <person name="Juul-Madsen H.R."/>
        </authorList>
    </citation>
    <scope>NUCLEOTIDE SEQUENCE [LARGE SCALE GENOMIC DNA]</scope>
    <source>
        <strain evidence="3 4">Pb300</strain>
    </source>
</reference>